<organism evidence="1 2">
    <name type="scientific">Apophysomyces ossiformis</name>
    <dbReference type="NCBI Taxonomy" id="679940"/>
    <lineage>
        <taxon>Eukaryota</taxon>
        <taxon>Fungi</taxon>
        <taxon>Fungi incertae sedis</taxon>
        <taxon>Mucoromycota</taxon>
        <taxon>Mucoromycotina</taxon>
        <taxon>Mucoromycetes</taxon>
        <taxon>Mucorales</taxon>
        <taxon>Mucorineae</taxon>
        <taxon>Mucoraceae</taxon>
        <taxon>Apophysomyces</taxon>
    </lineage>
</organism>
<dbReference type="OrthoDB" id="2286118at2759"/>
<dbReference type="Proteomes" id="UP000605846">
    <property type="component" value="Unassembled WGS sequence"/>
</dbReference>
<evidence type="ECO:0000313" key="1">
    <source>
        <dbReference type="EMBL" id="KAF7730268.1"/>
    </source>
</evidence>
<comment type="caution">
    <text evidence="1">The sequence shown here is derived from an EMBL/GenBank/DDBJ whole genome shotgun (WGS) entry which is preliminary data.</text>
</comment>
<dbReference type="EMBL" id="JABAYA010000017">
    <property type="protein sequence ID" value="KAF7730268.1"/>
    <property type="molecule type" value="Genomic_DNA"/>
</dbReference>
<gene>
    <name evidence="1" type="ORF">EC973_002511</name>
</gene>
<sequence>MNPKVQIGTFFYATAIHVRLDLDVDNIDYDLLRSNLNRFYYLSKISIYTSTRVTIGAATRILSNVPGFCYHRGIIAIDVDEDTFRCFEVGMNRCGRKDLVLNNRNDEQQRRSRKRTPSPIRDMLRSVKRLREEYFDKYEETSVIPKALTNEEIVDKNNYIQNKLGDVPLEEMAKKEDIDGVINDILAPEFLESVLLFDRNWVFVTQFEVYYRNNDVIDPSAMWNSKDRYYDSPVATVKPKNERGRSWYEVSIFWKRFELLVTAGLTGAKNDSSIVSFIGPNVPLVQLIGMSSNSTDRIHVVDSSKGVAAYFQERSLRDWTKASSSFKWACVSERFRRKGFTNAHPLYYEGINNMAKLISAILRCICRKTFTNDDHKTCLEMLKNFPAVKDISPKKKTSVQSIRTEIVKIKNKTIDIFVLDCLAKLEAKVNQDPSEVLTPGEVTALSSKVSPYCRTMNQKALNFYRL</sequence>
<name>A0A8H7BY62_9FUNG</name>
<accession>A0A8H7BY62</accession>
<evidence type="ECO:0000313" key="2">
    <source>
        <dbReference type="Proteomes" id="UP000605846"/>
    </source>
</evidence>
<proteinExistence type="predicted"/>
<keyword evidence="2" id="KW-1185">Reference proteome</keyword>
<reference evidence="1" key="1">
    <citation type="submission" date="2020-01" db="EMBL/GenBank/DDBJ databases">
        <title>Genome Sequencing of Three Apophysomyces-Like Fungal Strains Confirms a Novel Fungal Genus in the Mucoromycota with divergent Burkholderia-like Endosymbiotic Bacteria.</title>
        <authorList>
            <person name="Stajich J.E."/>
            <person name="Macias A.M."/>
            <person name="Carter-House D."/>
            <person name="Lovett B."/>
            <person name="Kasson L.R."/>
            <person name="Berry K."/>
            <person name="Grigoriev I."/>
            <person name="Chang Y."/>
            <person name="Spatafora J."/>
            <person name="Kasson M.T."/>
        </authorList>
    </citation>
    <scope>NUCLEOTIDE SEQUENCE</scope>
    <source>
        <strain evidence="1">NRRL A-21654</strain>
    </source>
</reference>
<dbReference type="AlphaFoldDB" id="A0A8H7BY62"/>
<protein>
    <submittedName>
        <fullName evidence="1">Uncharacterized protein</fullName>
    </submittedName>
</protein>